<organism evidence="1 2">
    <name type="scientific">Corchorus capsularis</name>
    <name type="common">Jute</name>
    <dbReference type="NCBI Taxonomy" id="210143"/>
    <lineage>
        <taxon>Eukaryota</taxon>
        <taxon>Viridiplantae</taxon>
        <taxon>Streptophyta</taxon>
        <taxon>Embryophyta</taxon>
        <taxon>Tracheophyta</taxon>
        <taxon>Spermatophyta</taxon>
        <taxon>Magnoliopsida</taxon>
        <taxon>eudicotyledons</taxon>
        <taxon>Gunneridae</taxon>
        <taxon>Pentapetalae</taxon>
        <taxon>rosids</taxon>
        <taxon>malvids</taxon>
        <taxon>Malvales</taxon>
        <taxon>Malvaceae</taxon>
        <taxon>Grewioideae</taxon>
        <taxon>Apeibeae</taxon>
        <taxon>Corchorus</taxon>
    </lineage>
</organism>
<name>A0A1R3K8T9_COCAP</name>
<dbReference type="AlphaFoldDB" id="A0A1R3K8T9"/>
<accession>A0A1R3K8T9</accession>
<gene>
    <name evidence="1" type="ORF">CCACVL1_02393</name>
</gene>
<sequence length="26" mass="2919">AVSSLPSLEPVAPSPLFSHHCRQFRR</sequence>
<keyword evidence="2" id="KW-1185">Reference proteome</keyword>
<evidence type="ECO:0000313" key="1">
    <source>
        <dbReference type="EMBL" id="OMP03505.1"/>
    </source>
</evidence>
<dbReference type="Gramene" id="OMP03505">
    <property type="protein sequence ID" value="OMP03505"/>
    <property type="gene ID" value="CCACVL1_02393"/>
</dbReference>
<feature type="non-terminal residue" evidence="1">
    <location>
        <position position="1"/>
    </location>
</feature>
<reference evidence="1 2" key="1">
    <citation type="submission" date="2013-09" db="EMBL/GenBank/DDBJ databases">
        <title>Corchorus capsularis genome sequencing.</title>
        <authorList>
            <person name="Alam M."/>
            <person name="Haque M.S."/>
            <person name="Islam M.S."/>
            <person name="Emdad E.M."/>
            <person name="Islam M.M."/>
            <person name="Ahmed B."/>
            <person name="Halim A."/>
            <person name="Hossen Q.M.M."/>
            <person name="Hossain M.Z."/>
            <person name="Ahmed R."/>
            <person name="Khan M.M."/>
            <person name="Islam R."/>
            <person name="Rashid M.M."/>
            <person name="Khan S.A."/>
            <person name="Rahman M.S."/>
            <person name="Alam M."/>
        </authorList>
    </citation>
    <scope>NUCLEOTIDE SEQUENCE [LARGE SCALE GENOMIC DNA]</scope>
    <source>
        <strain evidence="2">cv. CVL-1</strain>
        <tissue evidence="1">Whole seedling</tissue>
    </source>
</reference>
<comment type="caution">
    <text evidence="1">The sequence shown here is derived from an EMBL/GenBank/DDBJ whole genome shotgun (WGS) entry which is preliminary data.</text>
</comment>
<dbReference type="Proteomes" id="UP000188268">
    <property type="component" value="Unassembled WGS sequence"/>
</dbReference>
<dbReference type="EMBL" id="AWWV01006038">
    <property type="protein sequence ID" value="OMP03505.1"/>
    <property type="molecule type" value="Genomic_DNA"/>
</dbReference>
<proteinExistence type="predicted"/>
<evidence type="ECO:0000313" key="2">
    <source>
        <dbReference type="Proteomes" id="UP000188268"/>
    </source>
</evidence>
<protein>
    <submittedName>
        <fullName evidence="1">Uncharacterized protein</fullName>
    </submittedName>
</protein>